<dbReference type="PANTHER" id="PTHR30290:SF10">
    <property type="entry name" value="PERIPLASMIC OLIGOPEPTIDE-BINDING PROTEIN-RELATED"/>
    <property type="match status" value="1"/>
</dbReference>
<dbReference type="Gene3D" id="3.40.190.10">
    <property type="entry name" value="Periplasmic binding protein-like II"/>
    <property type="match status" value="1"/>
</dbReference>
<dbReference type="GO" id="GO:0030313">
    <property type="term" value="C:cell envelope"/>
    <property type="evidence" value="ECO:0007669"/>
    <property type="project" value="UniProtKB-SubCell"/>
</dbReference>
<evidence type="ECO:0000259" key="6">
    <source>
        <dbReference type="Pfam" id="PF00496"/>
    </source>
</evidence>
<dbReference type="Gene3D" id="3.10.105.10">
    <property type="entry name" value="Dipeptide-binding Protein, Domain 3"/>
    <property type="match status" value="1"/>
</dbReference>
<dbReference type="PANTHER" id="PTHR30290">
    <property type="entry name" value="PERIPLASMIC BINDING COMPONENT OF ABC TRANSPORTER"/>
    <property type="match status" value="1"/>
</dbReference>
<feature type="chain" id="PRO_5030177821" evidence="5">
    <location>
        <begin position="21"/>
        <end position="492"/>
    </location>
</feature>
<organism evidence="7 8">
    <name type="scientific">Caenibius tardaugens NBRC 16725</name>
    <dbReference type="NCBI Taxonomy" id="1219035"/>
    <lineage>
        <taxon>Bacteria</taxon>
        <taxon>Pseudomonadati</taxon>
        <taxon>Pseudomonadota</taxon>
        <taxon>Alphaproteobacteria</taxon>
        <taxon>Sphingomonadales</taxon>
        <taxon>Erythrobacteraceae</taxon>
        <taxon>Caenibius</taxon>
    </lineage>
</organism>
<evidence type="ECO:0000256" key="5">
    <source>
        <dbReference type="SAM" id="SignalP"/>
    </source>
</evidence>
<dbReference type="SUPFAM" id="SSF53850">
    <property type="entry name" value="Periplasmic binding protein-like II"/>
    <property type="match status" value="1"/>
</dbReference>
<comment type="caution">
    <text evidence="7">The sequence shown here is derived from an EMBL/GenBank/DDBJ whole genome shotgun (WGS) entry which is preliminary data.</text>
</comment>
<dbReference type="Proteomes" id="UP000016568">
    <property type="component" value="Unassembled WGS sequence"/>
</dbReference>
<comment type="similarity">
    <text evidence="2">Belongs to the bacterial solute-binding protein 5 family.</text>
</comment>
<dbReference type="eggNOG" id="COG4166">
    <property type="taxonomic scope" value="Bacteria"/>
</dbReference>
<feature type="domain" description="Solute-binding protein family 5" evidence="6">
    <location>
        <begin position="72"/>
        <end position="166"/>
    </location>
</feature>
<dbReference type="AlphaFoldDB" id="U2ZUQ8"/>
<evidence type="ECO:0000256" key="4">
    <source>
        <dbReference type="ARBA" id="ARBA00022729"/>
    </source>
</evidence>
<evidence type="ECO:0000313" key="7">
    <source>
        <dbReference type="EMBL" id="GAD49119.1"/>
    </source>
</evidence>
<evidence type="ECO:0000256" key="3">
    <source>
        <dbReference type="ARBA" id="ARBA00022448"/>
    </source>
</evidence>
<protein>
    <submittedName>
        <fullName evidence="7">Putative ABC transporter substrate-binding protein</fullName>
    </submittedName>
</protein>
<accession>U2ZUQ8</accession>
<evidence type="ECO:0000256" key="2">
    <source>
        <dbReference type="ARBA" id="ARBA00005695"/>
    </source>
</evidence>
<proteinExistence type="inferred from homology"/>
<feature type="signal peptide" evidence="5">
    <location>
        <begin position="1"/>
        <end position="20"/>
    </location>
</feature>
<dbReference type="InterPro" id="IPR039424">
    <property type="entry name" value="SBP_5"/>
</dbReference>
<keyword evidence="4 5" id="KW-0732">Signal</keyword>
<dbReference type="GO" id="GO:0015833">
    <property type="term" value="P:peptide transport"/>
    <property type="evidence" value="ECO:0007669"/>
    <property type="project" value="TreeGrafter"/>
</dbReference>
<dbReference type="RefSeq" id="WP_021690026.1">
    <property type="nucleotide sequence ID" value="NZ_BASZ01000005.1"/>
</dbReference>
<dbReference type="GO" id="GO:1904680">
    <property type="term" value="F:peptide transmembrane transporter activity"/>
    <property type="evidence" value="ECO:0007669"/>
    <property type="project" value="TreeGrafter"/>
</dbReference>
<dbReference type="Gene3D" id="3.90.76.10">
    <property type="entry name" value="Dipeptide-binding Protein, Domain 1"/>
    <property type="match status" value="1"/>
</dbReference>
<sequence>MARRFFRFPLALALVTLASACNWVGDKGTLDMIVIGSPEEMFDKGPILSPAGQQLRSAIVDGLVGFDGTGQVAPGLADRWIVTDDGTSYIFRMRDGVWPDGSELTGESVRDALRRTLRELRGTPLGFDLARISDVRAMAGRVVEIRLSSPMPDLLQLLAQPELGLVRNGKGSGLLRLEREGDIARLIPVPPEKRGLPAIEHWGDDVRRLELRAFPARKAIALFDEGEVDVVLGGRIEFLPLADTGPLSRGTVRLDRVSGLFGLLIRSDEGFLSVPSLREALAMAIDREKLIVPFNVSGWQATTRVVAPGMPGDLGTTGERWASLSQEQRRVEAAIRVGSWRSAHGGTPVVLTVAMPEGPGADILFTGMQADLAAIGVSLVRTKATAQADMVMIDREARYANASWFLNQFNCTLRTGLCSPEADARVRESLTAPDTASAAALLAEAEAELTAANVYIPLGAPLRWSLVRGTVKGFEPNIWGVHPLSALALVPR</sequence>
<keyword evidence="8" id="KW-1185">Reference proteome</keyword>
<gene>
    <name evidence="7" type="ORF">NT2_05_00400</name>
</gene>
<comment type="subcellular location">
    <subcellularLocation>
        <location evidence="1">Periplasm</location>
    </subcellularLocation>
</comment>
<dbReference type="InterPro" id="IPR000914">
    <property type="entry name" value="SBP_5_dom"/>
</dbReference>
<evidence type="ECO:0000256" key="1">
    <source>
        <dbReference type="ARBA" id="ARBA00004418"/>
    </source>
</evidence>
<reference evidence="7 8" key="1">
    <citation type="submission" date="2013-09" db="EMBL/GenBank/DDBJ databases">
        <title>Whole genome shotgun sequence of Novosphingobium tardaugens NBRC 16725.</title>
        <authorList>
            <person name="Isaki S."/>
            <person name="Hosoyama A."/>
            <person name="Tsuchikane K."/>
            <person name="Katsumata H."/>
            <person name="Ando Y."/>
            <person name="Yamazaki S."/>
            <person name="Fujita N."/>
        </authorList>
    </citation>
    <scope>NUCLEOTIDE SEQUENCE [LARGE SCALE GENOMIC DNA]</scope>
    <source>
        <strain evidence="7 8">NBRC 16725</strain>
    </source>
</reference>
<dbReference type="KEGG" id="ntd:EGO55_11410"/>
<dbReference type="OrthoDB" id="9803988at2"/>
<name>U2ZUQ8_9SPHN</name>
<dbReference type="Pfam" id="PF00496">
    <property type="entry name" value="SBP_bac_5"/>
    <property type="match status" value="1"/>
</dbReference>
<evidence type="ECO:0000313" key="8">
    <source>
        <dbReference type="Proteomes" id="UP000016568"/>
    </source>
</evidence>
<keyword evidence="3" id="KW-0813">Transport</keyword>
<dbReference type="PROSITE" id="PS51257">
    <property type="entry name" value="PROKAR_LIPOPROTEIN"/>
    <property type="match status" value="1"/>
</dbReference>
<dbReference type="EMBL" id="BASZ01000005">
    <property type="protein sequence ID" value="GAD49119.1"/>
    <property type="molecule type" value="Genomic_DNA"/>
</dbReference>